<keyword evidence="2" id="KW-1185">Reference proteome</keyword>
<name>A0ABD0MDG5_CIRMR</name>
<accession>A0ABD0MDG5</accession>
<proteinExistence type="predicted"/>
<sequence length="139" mass="15204">MDASLAGLEEHFMKPNSPAPSHIFPVHCPQTPMPVAKAKGSTLKAPNITYDINSPVHTHLPSVLPSSVLAGSSSFCVLPPIRLEFPTFGDSCETAEVLNFIEQCENFLEIRPLPSLELIGTLSTVLKGPAQSWWKQRRL</sequence>
<organism evidence="1 2">
    <name type="scientific">Cirrhinus mrigala</name>
    <name type="common">Mrigala</name>
    <dbReference type="NCBI Taxonomy" id="683832"/>
    <lineage>
        <taxon>Eukaryota</taxon>
        <taxon>Metazoa</taxon>
        <taxon>Chordata</taxon>
        <taxon>Craniata</taxon>
        <taxon>Vertebrata</taxon>
        <taxon>Euteleostomi</taxon>
        <taxon>Actinopterygii</taxon>
        <taxon>Neopterygii</taxon>
        <taxon>Teleostei</taxon>
        <taxon>Ostariophysi</taxon>
        <taxon>Cypriniformes</taxon>
        <taxon>Cyprinidae</taxon>
        <taxon>Labeoninae</taxon>
        <taxon>Labeonini</taxon>
        <taxon>Cirrhinus</taxon>
    </lineage>
</organism>
<dbReference type="EMBL" id="JAMKFB020000908">
    <property type="protein sequence ID" value="KAL0146721.1"/>
    <property type="molecule type" value="Genomic_DNA"/>
</dbReference>
<feature type="non-terminal residue" evidence="1">
    <location>
        <position position="139"/>
    </location>
</feature>
<evidence type="ECO:0000313" key="1">
    <source>
        <dbReference type="EMBL" id="KAL0146721.1"/>
    </source>
</evidence>
<dbReference type="Proteomes" id="UP001529510">
    <property type="component" value="Unassembled WGS sequence"/>
</dbReference>
<gene>
    <name evidence="1" type="ORF">M9458_058061</name>
</gene>
<evidence type="ECO:0000313" key="2">
    <source>
        <dbReference type="Proteomes" id="UP001529510"/>
    </source>
</evidence>
<protein>
    <submittedName>
        <fullName evidence="1">Uncharacterized protein</fullName>
    </submittedName>
</protein>
<reference evidence="1 2" key="1">
    <citation type="submission" date="2024-05" db="EMBL/GenBank/DDBJ databases">
        <title>Genome sequencing and assembly of Indian major carp, Cirrhinus mrigala (Hamilton, 1822).</title>
        <authorList>
            <person name="Mohindra V."/>
            <person name="Chowdhury L.M."/>
            <person name="Lal K."/>
            <person name="Jena J.K."/>
        </authorList>
    </citation>
    <scope>NUCLEOTIDE SEQUENCE [LARGE SCALE GENOMIC DNA]</scope>
    <source>
        <strain evidence="1">CM1030</strain>
        <tissue evidence="1">Blood</tissue>
    </source>
</reference>
<comment type="caution">
    <text evidence="1">The sequence shown here is derived from an EMBL/GenBank/DDBJ whole genome shotgun (WGS) entry which is preliminary data.</text>
</comment>
<dbReference type="AlphaFoldDB" id="A0ABD0MDG5"/>